<sequence>MVRESILRYRVNPDSTHYLGGVMKPNKHLDIYGDVGTELCVLQDGDESLFAGYEKVEFLKPVYEGDYIECHGRIIKVGNSSRKCEFETYKVATPARRNGKPDAKVNDVDVLDPPVLVARAIGTLVVKKNCQRGVQPEGVIKNKWE</sequence>
<dbReference type="HOGENOM" id="CLU_149200_0_0_9"/>
<dbReference type="KEGG" id="csq:CSCA_1552"/>
<dbReference type="Gene3D" id="3.10.129.10">
    <property type="entry name" value="Hotdog Thioesterase"/>
    <property type="match status" value="1"/>
</dbReference>
<dbReference type="STRING" id="1548.CSCA_1552"/>
<proteinExistence type="predicted"/>
<name>A0A0E3JZU8_CLOSL</name>
<protein>
    <recommendedName>
        <fullName evidence="1">Thioesterase domain-containing protein</fullName>
    </recommendedName>
</protein>
<evidence type="ECO:0000313" key="2">
    <source>
        <dbReference type="EMBL" id="AKA68677.1"/>
    </source>
</evidence>
<evidence type="ECO:0000313" key="3">
    <source>
        <dbReference type="Proteomes" id="UP000033115"/>
    </source>
</evidence>
<dbReference type="AlphaFoldDB" id="A0A0E3JZU8"/>
<dbReference type="Proteomes" id="UP000033115">
    <property type="component" value="Chromosome"/>
</dbReference>
<dbReference type="SUPFAM" id="SSF54637">
    <property type="entry name" value="Thioesterase/thiol ester dehydrase-isomerase"/>
    <property type="match status" value="1"/>
</dbReference>
<accession>A0A0E3JZU8</accession>
<gene>
    <name evidence="2" type="ORF">CSCA_1552</name>
</gene>
<dbReference type="RefSeq" id="WP_029160096.1">
    <property type="nucleotide sequence ID" value="NZ_CP009933.1"/>
</dbReference>
<dbReference type="EMBL" id="CP009933">
    <property type="protein sequence ID" value="AKA68677.1"/>
    <property type="molecule type" value="Genomic_DNA"/>
</dbReference>
<organism evidence="2 3">
    <name type="scientific">Clostridium scatologenes</name>
    <dbReference type="NCBI Taxonomy" id="1548"/>
    <lineage>
        <taxon>Bacteria</taxon>
        <taxon>Bacillati</taxon>
        <taxon>Bacillota</taxon>
        <taxon>Clostridia</taxon>
        <taxon>Eubacteriales</taxon>
        <taxon>Clostridiaceae</taxon>
        <taxon>Clostridium</taxon>
    </lineage>
</organism>
<evidence type="ECO:0000259" key="1">
    <source>
        <dbReference type="Pfam" id="PF03061"/>
    </source>
</evidence>
<dbReference type="Pfam" id="PF03061">
    <property type="entry name" value="4HBT"/>
    <property type="match status" value="1"/>
</dbReference>
<dbReference type="InterPro" id="IPR029069">
    <property type="entry name" value="HotDog_dom_sf"/>
</dbReference>
<feature type="domain" description="Thioesterase" evidence="1">
    <location>
        <begin position="55"/>
        <end position="88"/>
    </location>
</feature>
<dbReference type="InterPro" id="IPR006683">
    <property type="entry name" value="Thioestr_dom"/>
</dbReference>
<keyword evidence="3" id="KW-1185">Reference proteome</keyword>
<reference evidence="2 3" key="1">
    <citation type="journal article" date="2015" name="J. Biotechnol.">
        <title>Complete genome sequence of a malodorant-producing acetogen, Clostridium scatologenes ATCC 25775(T).</title>
        <authorList>
            <person name="Zhu Z."/>
            <person name="Guo T."/>
            <person name="Zheng H."/>
            <person name="Song T."/>
            <person name="Ouyang P."/>
            <person name="Xie J."/>
        </authorList>
    </citation>
    <scope>NUCLEOTIDE SEQUENCE [LARGE SCALE GENOMIC DNA]</scope>
    <source>
        <strain evidence="2 3">ATCC 25775</strain>
    </source>
</reference>